<keyword evidence="1" id="KW-0863">Zinc-finger</keyword>
<reference evidence="4 5" key="1">
    <citation type="submission" date="2024-04" db="EMBL/GenBank/DDBJ databases">
        <title>The reference genome of an endangered Asteraceae, Deinandra increscens subsp. villosa, native to the Central Coast of California.</title>
        <authorList>
            <person name="Guilliams M."/>
            <person name="Hasenstab-Lehman K."/>
            <person name="Meyer R."/>
            <person name="Mcevoy S."/>
        </authorList>
    </citation>
    <scope>NUCLEOTIDE SEQUENCE [LARGE SCALE GENOMIC DNA]</scope>
    <source>
        <tissue evidence="4">Leaf</tissue>
    </source>
</reference>
<dbReference type="SUPFAM" id="SSF57850">
    <property type="entry name" value="RING/U-box"/>
    <property type="match status" value="1"/>
</dbReference>
<dbReference type="Pfam" id="PF13920">
    <property type="entry name" value="zf-C3HC4_3"/>
    <property type="match status" value="1"/>
</dbReference>
<feature type="region of interest" description="Disordered" evidence="2">
    <location>
        <begin position="3337"/>
        <end position="3373"/>
    </location>
</feature>
<name>A0AAP0GTM6_9ASTR</name>
<dbReference type="InterPro" id="IPR052972">
    <property type="entry name" value="Sacsin_chaperone_reg"/>
</dbReference>
<feature type="compositionally biased region" description="Low complexity" evidence="2">
    <location>
        <begin position="3341"/>
        <end position="3356"/>
    </location>
</feature>
<dbReference type="SUPFAM" id="SSF55874">
    <property type="entry name" value="ATPase domain of HSP90 chaperone/DNA topoisomerase II/histidine kinase"/>
    <property type="match status" value="2"/>
</dbReference>
<dbReference type="NCBIfam" id="NF047352">
    <property type="entry name" value="P_loop_sacsin"/>
    <property type="match status" value="2"/>
</dbReference>
<feature type="domain" description="RING-type" evidence="3">
    <location>
        <begin position="4647"/>
        <end position="4681"/>
    </location>
</feature>
<keyword evidence="1" id="KW-0862">Zinc</keyword>
<evidence type="ECO:0000259" key="3">
    <source>
        <dbReference type="PROSITE" id="PS50089"/>
    </source>
</evidence>
<evidence type="ECO:0000313" key="5">
    <source>
        <dbReference type="Proteomes" id="UP001408789"/>
    </source>
</evidence>
<dbReference type="PANTHER" id="PTHR15600">
    <property type="entry name" value="SACSIN"/>
    <property type="match status" value="1"/>
</dbReference>
<dbReference type="PROSITE" id="PS50089">
    <property type="entry name" value="ZF_RING_2"/>
    <property type="match status" value="1"/>
</dbReference>
<dbReference type="InterPro" id="IPR036890">
    <property type="entry name" value="HATPase_C_sf"/>
</dbReference>
<accession>A0AAP0GTM6</accession>
<comment type="caution">
    <text evidence="4">The sequence shown here is derived from an EMBL/GenBank/DDBJ whole genome shotgun (WGS) entry which is preliminary data.</text>
</comment>
<evidence type="ECO:0000313" key="4">
    <source>
        <dbReference type="EMBL" id="KAK9059939.1"/>
    </source>
</evidence>
<evidence type="ECO:0000256" key="1">
    <source>
        <dbReference type="PROSITE-ProRule" id="PRU00175"/>
    </source>
</evidence>
<keyword evidence="1" id="KW-0479">Metal-binding</keyword>
<dbReference type="Gene3D" id="3.30.40.10">
    <property type="entry name" value="Zinc/RING finger domain, C3HC4 (zinc finger)"/>
    <property type="match status" value="1"/>
</dbReference>
<gene>
    <name evidence="4" type="ORF">SSX86_020643</name>
</gene>
<feature type="region of interest" description="Disordered" evidence="2">
    <location>
        <begin position="4537"/>
        <end position="4573"/>
    </location>
</feature>
<evidence type="ECO:0000256" key="2">
    <source>
        <dbReference type="SAM" id="MobiDB-lite"/>
    </source>
</evidence>
<dbReference type="EMBL" id="JBCNJP010000020">
    <property type="protein sequence ID" value="KAK9059939.1"/>
    <property type="molecule type" value="Genomic_DNA"/>
</dbReference>
<dbReference type="InterPro" id="IPR001841">
    <property type="entry name" value="Znf_RING"/>
</dbReference>
<dbReference type="InterPro" id="IPR058210">
    <property type="entry name" value="SACS/Nov_dom"/>
</dbReference>
<dbReference type="GO" id="GO:0030544">
    <property type="term" value="F:Hsp70 protein binding"/>
    <property type="evidence" value="ECO:0007669"/>
    <property type="project" value="TreeGrafter"/>
</dbReference>
<keyword evidence="5" id="KW-1185">Reference proteome</keyword>
<dbReference type="GO" id="GO:0008270">
    <property type="term" value="F:zinc ion binding"/>
    <property type="evidence" value="ECO:0007669"/>
    <property type="project" value="UniProtKB-KW"/>
</dbReference>
<dbReference type="InterPro" id="IPR013083">
    <property type="entry name" value="Znf_RING/FYVE/PHD"/>
</dbReference>
<dbReference type="PANTHER" id="PTHR15600:SF42">
    <property type="entry name" value="SACSIN"/>
    <property type="match status" value="1"/>
</dbReference>
<sequence>MEEESSSRSLLLEDFGQKVDLTRRIREVLLNYPEGTTVLKELIQNADDAGATKVCLCLDRRSHATSSLLSPKLAQWQGPALLAYNNAVFTEDDFASISRIGGSGKQSQAWKTGRFGVGFNSVYHLTDLPSFVSDKYVVLFDPQGDYLPNVSTLNPGKRIEYVTSSAISKYRDQLTPYIAFGCNMETSFPGTIFRFPLRNKEQASSSKLSKQAYLADDISLMFDNLFEEGVFTLLFLKSVISIEMYVWDTEMPEPRKTYSCSISLVDNDTVWHRQALLRLSKSKNSPVNKMDGFLLDFLSEDVNGDQSQKRVDTFYIVQTMAAATSRIGSFAASMSKDYDIHLLPWAAVAACISDNSSRGDVLKDGRAFCFLPLPVKTGMTVQINGYFEVSSNRRGIWYGADMDRSGRIRSLWNKLLLEDVVASSFVNLLLQVQPILGPTNSYYSLWPTGLFEEPWNMLVEQIYKNIGDTPVLHSDLDGGKWVPPVEAFLHDNEFYKSNDLGIALVQLGSPIVHLPITLRDMLLKFASSVQVVTPVSVRNLLRKSKAINSLSRYLKLVLLEYCLEDLTDDDVVTNAYDLPLVPLANGEFGSFSDASKGVSYFICNDLEYTLLQKVPDRVIDQNIPQNILSRLKSIAKIPSTNVFVFDVNFFLQLFTKVVPPDWKYKTVVLWDPELNSNHPSVTWFHLFWKYLRGNSENLSIFGDYPILPSVSGHLYRPSRQLKLLNVDKLSDKMQGVLNKVGCKILDTRHGVDHPDLVHYVRDADGAGVLKSIFDVVTSNDDIKDIFLETLEASERDELRGFFLDPKWYIGNNMSDFDKKTCIRLPIFRVYDEESVENFRYSELEDQKLLPPFDCPESLFCGDFVRTTSGTEDEILSKYYGIKRMGKARFYKQYVFNKVKDLPTEFRDNIMMSVLQELPHLSAEDPTFKGQVATLEFVPCASGLLKSPAVLYDPRNEELYALLEDSDCFPAGVFEESSSLDILQGLGLRTFVSPEVVIQSARQVERLMHSDQQRAHFRGKVLLSYLEVNALKWLPDLPNDQGTINRMFSRAASAFRARDLKSDLEKFWNDLRLISWCPVLVASPFQSLPWPVVSSTVAPPKLVRLYSDLWLVSASMRILDGDCSSTSLSLCLGWSLPPGGSVIAAQLLELGKNNETVTDPELRQELALAMPRIYSILMNMLNSDEMDIVKAVLEGSRWIWVGDGFATPEEVVINGSLHLAPYIRVIPVDLAVFKDLFLELGIREFLKPTDYAKILCRMSTMKGSTPLNPLELRAALLIAQHLAEVQLYEVQIKIFLPDVSCILVNATDLVYNDAPWLLGSENDASNVAINMKRTVQKYVHGNISNDVAEKLGVRSLRRMLLAESADSMNLSLSGAAEAFGQHEALTTRLKHILEMYADGPGTLFELVQNAEDAKASEVAFLLDNTHYGTSSVLSPEMADWQGPALYCFNNSVFSPQDLYAISRIGQESKLDKPFAIGRFGLGFNCVYHFTDIPTFVSGENVVLFDPHACNLPGISPSHPGLRIKFAGRKILEQFPDQFSPFLHFGCDMQQSFPGTLFRFPLRNAKVASKSQIKKEAYSPQDVTSLLSSFADVVSETLLFLRNVKTISIYTKEGAGCETQLVHQVHKQHIGEPGAESNTFQLMLNHLHENRDDLDKNHFFDKLRRNNDTGLPWKSQKLLLTEKRLSEEKSNIWLTSECLDGRPGKRNSEAKDKKSRKFIPWACVASCLKTTEVKNFVGKGFCFLPLPVSTGLPVHVNAYFELSSNRRDIWFGSDMAGGGKKRSEWNVYLLDEVAAPAYGHLLEKLTLETDHSDSFYSFWPTTATSGPWISMVQKLYNFIAESGLRVLFTKARGGQWISTKQAIFPDFTFENISGLIDALSDAGLPMTTIPKPHVEKFMEFCPSLHFLTPQLLRTLLVRRKREFRDRKGMVLALEYCLLDLKNPIEPDSFYGLPLLPLSNGLFTVFEKRGLGDRVYVARGDAYNLIKDSVANQLVDSEISDSIYGKLCDIARSELFNASFLNGQLLEKLFLRLLPAEWMHAKQVTWIPGQRGQPTLEWMRLLWNYLNSHCDDLSVFSKWPILPVGNNHLLQLVENSYVIEDDGWSENMSSLLLKTGCLLLRHDLQIEHPHLNKYVQSPTASGILNALLAIACEPEKIERLFVYASEGELHELRSFILQSKWFSGGLLNESHINTIRKIPMFESFKSRKLVSLTKPTKWLKPDNFLEDLLDDDFIRVDSEKERKLLKKYLDIQEPSRVQFYRSHIFNRMPELVSQQNILSNILDEIRVLIKEDSSFKNELMMTPFVLTDGGSLQEPYRLYDPRVPGLRNFLHKELFFPSEKFSDPETLEMLVTLGLRQTLGIQGLLDSARSVSMWHDTADPDAVVSGKRLLGCLDTFALKNSTEEVELSFNEFETAGLSGISVPDDSTDNLLDEMPGEEFWSELKTIRWCPVYVDPPFQGLPWLSPPQEIAAPDTVRPKSQMWLCSSMMHILDGECNSVYVQRMLGWTERLRINILSTQLVSLSNSYTQLKTNLDLDSEFEVSLQEHMPVLYSNLQEYVGTNEFELLKASLNGVHWVWIGDDFVTVEALAFDSPVKYSPYLYVVPSELSVFRDLLLALGVRLSFDVFDYANVLQRLQNDVKGSPLSEDQLSFVLCVLEAVSECQLDRGMFESSNSPLLVPDFQGVLMAARDVIYNDAPWMENNTPPGKRLIHSSISHDLANRLGIQSLRSMSLVSEEMTKDLPCMDYAKICDLLELYGSKDFLLFDLIELADCCKAKKLHIIFDKREHPCQSLLQQNLGDFQGPALVAVLEGASLSREEISSLQFLPPWGLRGDMLNYGLGLLTCYSITDVPSVVSGGYLYMFDPRGMAFALPSSHSPAAKMFTLTGTRLTERFRDQFSPLFVGQKVPWSTDSTVIRMPISSKFIEDGAESGWTEITKMFENFIKHASRTVVFLKSVSEVSLSTWEEKEPQPCQDFLIYVDPSHAASRNPFSEKKWKKFQLSNIFGTSSSAVKLHVVDVNLHQKGSMVVDRWLVVLSLGSGQTRNMALDRRYLAYNLTPVAGVAVHILRNGHLANIPTIRSIMSPLPLSDCISMPVAILGCFLVRHNRGRYIFMYQDRESLSKAQPDAGNQLIEAWNRELMTCVRDSYIRVVLEMFKIRRDPSTSTLESRTTHSINMALNACGSQIYSFWPTSSGKLICNDNEDAHDFVLTKTLKADWNCLVDKVVKPFYHRLVDLPVWQLYSGNLVKAEEGMFLSQPGSRIGGNVLPATVCAFVKEHYPVFSVPWELVSEIQLIGFNIREIKPKMVRDLLRVSPTSIAIPSIDTYVDVLEYCLSDIELVEPSNDDGPSTSSTSSADGPSTPEPSGPPRSSVLTSSSQGDPIEMVASISKALFDFGRGVVEDMGRGGGSLTERYNFPGAGFDGRSRNVDRKFLKVATELKSLPCPTATSHLAKLGLTELWVGNEQQQSLMIPLAAKFIHPNILERPVLARIFTDDVLLSLLKLQIFSPRLLADHMGSLFHENWVNHVMNSSPAPWFSWENNASSIREGGPSPNWARLFWRSFSGSQDLSLFSDWPIVPAFLGRHVLCRVKHCNLIFIPPILSDSDSENAVTMWGLEGDDDVACLHSLPEELQPYMLAFKVTGKKYPWLYSLLNQCNIPIVDSTFMDCVPPLNFFPAIGQSLGQVIATKLVAAKNSGYFPELTSFMASDCDQLFSLLASDFSSNGSDYTREDLEVLRDLPIYKTVTGTYKKLNVQETCMIASDTFLKPYNDQCLFYGSESIESQLVKALGVTELQDKQILVRFSLPEFENKPLSEQEDILIYLYTNWQDLHQDSSVIETLKETTFVRSADERSGDLYKPKDLFDPGDSLLRSVFSGEVQKFPGERFVSDGWLNILRKAGLQNTGDPDIVLECARRVEFLGAESMKPKSSGFVDDFEEDFSNTRTEVSLEIWSVAETLIGAIFANFAVLYSNNFCNILGKIACVPSEKGFPSVSGKKGGKRALCSYSEAILLKDWPLAWSVAPILSKQSMVPPEYSWGPLQLRSPPPFTIVLKHLQAIGRNFGEDTLAHWPNEPGLISVEEASSEIFKYLDKIWGTLSSSDVSELQQVAFIPAANGTRLVASSSLFARLTINLSPFAFELPSLYLPFVKILKELGLQDMLSISGAMIILSNLQRSCGYQRLNPNELRAVMEILHFLCDETLDSNHKSELIVPDDGCRLVHANACVYIDPYGSRYVKYIDSSRLRFVHHDVSERLCLAFHIRKLSDVVVEKLDHDEQLQTVEEVGPVSLAAIRQKLLSSSFQVAVSNVLNTVPTTSNSRNLDSPTVQNALESIAQKLQFVRSLYTRFWLIPKSLDITRASKDSIIPEWGSWSGSSHRALYYVDRATTCMLIAEPPSYVSVLDLVSVVVSHVLGSPVVLPIGSLFLCPEDSETALINILKLSANERSKDGIGSGNGFLGRDILPQDAMQVQLHPLRPFYKGEIVAWRNQNGEKLRYGKIPEDVRPSAGQALYRFNLETSPGKIETVLSSHVFSFKSLSIGNESSTNVMSEDGNKTVSGIPVDQPEGSRGVKTRNQQQPIKDLQHGRVSAHELVQAVQEMLSAAGVRMDTEKQSLLQSTLSLQEQLRESKAALLLEQEKSEAATKEADTAKAAWLCRICLTNEVNITIVPCGHVLCRRCSSAVSRCPFCRLEVSKTIKLYRP</sequence>
<dbReference type="SMART" id="SM00184">
    <property type="entry name" value="RING"/>
    <property type="match status" value="1"/>
</dbReference>
<dbReference type="Proteomes" id="UP001408789">
    <property type="component" value="Unassembled WGS sequence"/>
</dbReference>
<dbReference type="Pfam" id="PF25794">
    <property type="entry name" value="SACS"/>
    <property type="match status" value="3"/>
</dbReference>
<organism evidence="4 5">
    <name type="scientific">Deinandra increscens subsp. villosa</name>
    <dbReference type="NCBI Taxonomy" id="3103831"/>
    <lineage>
        <taxon>Eukaryota</taxon>
        <taxon>Viridiplantae</taxon>
        <taxon>Streptophyta</taxon>
        <taxon>Embryophyta</taxon>
        <taxon>Tracheophyta</taxon>
        <taxon>Spermatophyta</taxon>
        <taxon>Magnoliopsida</taxon>
        <taxon>eudicotyledons</taxon>
        <taxon>Gunneridae</taxon>
        <taxon>Pentapetalae</taxon>
        <taxon>asterids</taxon>
        <taxon>campanulids</taxon>
        <taxon>Asterales</taxon>
        <taxon>Asteraceae</taxon>
        <taxon>Asteroideae</taxon>
        <taxon>Heliantheae alliance</taxon>
        <taxon>Madieae</taxon>
        <taxon>Madiinae</taxon>
        <taxon>Deinandra</taxon>
    </lineage>
</organism>
<dbReference type="Gene3D" id="3.30.565.10">
    <property type="entry name" value="Histidine kinase-like ATPase, C-terminal domain"/>
    <property type="match status" value="1"/>
</dbReference>
<protein>
    <recommendedName>
        <fullName evidence="3">RING-type domain-containing protein</fullName>
    </recommendedName>
</protein>
<proteinExistence type="predicted"/>